<sequence length="116" mass="13193">MSTYVSDDVRLQLNVARLAALKKVSRLRVQVGDIYFPVLRQWRDGFSVEEETAPLLRGLVDLYDGGRHVCQCLIIASESEAGERRYEFKRNTAASDKAPLDHYREPDAPMGLLPRD</sequence>
<keyword evidence="3" id="KW-1185">Reference proteome</keyword>
<dbReference type="Proteomes" id="UP001255416">
    <property type="component" value="Unassembled WGS sequence"/>
</dbReference>
<proteinExistence type="predicted"/>
<dbReference type="EMBL" id="JASMWN010000002">
    <property type="protein sequence ID" value="MDU9002814.1"/>
    <property type="molecule type" value="Genomic_DNA"/>
</dbReference>
<feature type="compositionally biased region" description="Basic and acidic residues" evidence="1">
    <location>
        <begin position="98"/>
        <end position="107"/>
    </location>
</feature>
<feature type="region of interest" description="Disordered" evidence="1">
    <location>
        <begin position="97"/>
        <end position="116"/>
    </location>
</feature>
<accession>A0ABU3V9H4</accession>
<reference evidence="3" key="1">
    <citation type="submission" date="2023-05" db="EMBL/GenBank/DDBJ databases">
        <title>Sedimentitalea sp. nov. JM2-8.</title>
        <authorList>
            <person name="Huang J."/>
        </authorList>
    </citation>
    <scope>NUCLEOTIDE SEQUENCE [LARGE SCALE GENOMIC DNA]</scope>
    <source>
        <strain evidence="3">KHS03</strain>
    </source>
</reference>
<dbReference type="RefSeq" id="WP_316773208.1">
    <property type="nucleotide sequence ID" value="NZ_JASMWN010000002.1"/>
</dbReference>
<evidence type="ECO:0000313" key="2">
    <source>
        <dbReference type="EMBL" id="MDU9002814.1"/>
    </source>
</evidence>
<protein>
    <submittedName>
        <fullName evidence="2">Uncharacterized protein</fullName>
    </submittedName>
</protein>
<organism evidence="2 3">
    <name type="scientific">Sedimentitalea todarodis</name>
    <dbReference type="NCBI Taxonomy" id="1631240"/>
    <lineage>
        <taxon>Bacteria</taxon>
        <taxon>Pseudomonadati</taxon>
        <taxon>Pseudomonadota</taxon>
        <taxon>Alphaproteobacteria</taxon>
        <taxon>Rhodobacterales</taxon>
        <taxon>Paracoccaceae</taxon>
        <taxon>Sedimentitalea</taxon>
    </lineage>
</organism>
<gene>
    <name evidence="2" type="ORF">QO231_02970</name>
</gene>
<comment type="caution">
    <text evidence="2">The sequence shown here is derived from an EMBL/GenBank/DDBJ whole genome shotgun (WGS) entry which is preliminary data.</text>
</comment>
<evidence type="ECO:0000256" key="1">
    <source>
        <dbReference type="SAM" id="MobiDB-lite"/>
    </source>
</evidence>
<name>A0ABU3V9H4_9RHOB</name>
<evidence type="ECO:0000313" key="3">
    <source>
        <dbReference type="Proteomes" id="UP001255416"/>
    </source>
</evidence>